<protein>
    <recommendedName>
        <fullName evidence="5">AAA+ family ATPase</fullName>
    </recommendedName>
</protein>
<evidence type="ECO:0000313" key="4">
    <source>
        <dbReference type="Proteomes" id="UP000199093"/>
    </source>
</evidence>
<accession>A0A1G8RG30</accession>
<proteinExistence type="predicted"/>
<gene>
    <name evidence="3" type="ORF">SAMN04487993_10208</name>
</gene>
<feature type="chain" id="PRO_5011649656" description="AAA+ family ATPase" evidence="2">
    <location>
        <begin position="21"/>
        <end position="132"/>
    </location>
</feature>
<feature type="region of interest" description="Disordered" evidence="1">
    <location>
        <begin position="98"/>
        <end position="132"/>
    </location>
</feature>
<evidence type="ECO:0000256" key="1">
    <source>
        <dbReference type="SAM" id="MobiDB-lite"/>
    </source>
</evidence>
<reference evidence="3 4" key="1">
    <citation type="submission" date="2016-10" db="EMBL/GenBank/DDBJ databases">
        <authorList>
            <person name="de Groot N.N."/>
        </authorList>
    </citation>
    <scope>NUCLEOTIDE SEQUENCE [LARGE SCALE GENOMIC DNA]</scope>
    <source>
        <strain evidence="3 4">DSM 26424</strain>
    </source>
</reference>
<name>A0A1G8RG30_9RHOB</name>
<sequence length="132" mass="14526">MTRILPLALVACLMVPPALAQEAEPEDGRSLMERGADLFLRGLRDEMDPALRGLQDLATEMGPALQGFLQQMGPALSGILDEVEDWSRYEPPVMLPNGDILIRRKPDAEPLDPEDAPNDPMRAPEPGEEIEI</sequence>
<dbReference type="OrthoDB" id="7308154at2"/>
<dbReference type="EMBL" id="FNEJ01000020">
    <property type="protein sequence ID" value="SDJ15918.1"/>
    <property type="molecule type" value="Genomic_DNA"/>
</dbReference>
<keyword evidence="2" id="KW-0732">Signal</keyword>
<feature type="signal peptide" evidence="2">
    <location>
        <begin position="1"/>
        <end position="20"/>
    </location>
</feature>
<organism evidence="3 4">
    <name type="scientific">Salipiger marinus</name>
    <dbReference type="NCBI Taxonomy" id="555512"/>
    <lineage>
        <taxon>Bacteria</taxon>
        <taxon>Pseudomonadati</taxon>
        <taxon>Pseudomonadota</taxon>
        <taxon>Alphaproteobacteria</taxon>
        <taxon>Rhodobacterales</taxon>
        <taxon>Roseobacteraceae</taxon>
        <taxon>Salipiger</taxon>
    </lineage>
</organism>
<dbReference type="Proteomes" id="UP000199093">
    <property type="component" value="Unassembled WGS sequence"/>
</dbReference>
<evidence type="ECO:0000313" key="3">
    <source>
        <dbReference type="EMBL" id="SDJ15918.1"/>
    </source>
</evidence>
<dbReference type="STRING" id="555512.SAMN04487993_10208"/>
<evidence type="ECO:0000256" key="2">
    <source>
        <dbReference type="SAM" id="SignalP"/>
    </source>
</evidence>
<evidence type="ECO:0008006" key="5">
    <source>
        <dbReference type="Google" id="ProtNLM"/>
    </source>
</evidence>
<keyword evidence="4" id="KW-1185">Reference proteome</keyword>
<dbReference type="AlphaFoldDB" id="A0A1G8RG30"/>